<evidence type="ECO:0000256" key="8">
    <source>
        <dbReference type="ARBA" id="ARBA00022692"/>
    </source>
</evidence>
<dbReference type="AlphaFoldDB" id="A0A2X0SNG2"/>
<evidence type="ECO:0000256" key="12">
    <source>
        <dbReference type="RuleBase" id="RU003879"/>
    </source>
</evidence>
<evidence type="ECO:0000256" key="11">
    <source>
        <dbReference type="ARBA" id="ARBA00023136"/>
    </source>
</evidence>
<evidence type="ECO:0000256" key="7">
    <source>
        <dbReference type="ARBA" id="ARBA00022519"/>
    </source>
</evidence>
<dbReference type="GO" id="GO:0005886">
    <property type="term" value="C:plasma membrane"/>
    <property type="evidence" value="ECO:0007669"/>
    <property type="project" value="UniProtKB-SubCell"/>
</dbReference>
<accession>A0A2X0SNG2</accession>
<evidence type="ECO:0000256" key="2">
    <source>
        <dbReference type="ARBA" id="ARBA00004249"/>
    </source>
</evidence>
<dbReference type="EMBL" id="LS423452">
    <property type="protein sequence ID" value="SPS06465.1"/>
    <property type="molecule type" value="Genomic_DNA"/>
</dbReference>
<gene>
    <name evidence="14" type="primary">exbD</name>
    <name evidence="14" type="ORF">NITFAB_2058</name>
</gene>
<feature type="transmembrane region" description="Helical" evidence="13">
    <location>
        <begin position="20"/>
        <end position="38"/>
    </location>
</feature>
<evidence type="ECO:0000256" key="9">
    <source>
        <dbReference type="ARBA" id="ARBA00022927"/>
    </source>
</evidence>
<keyword evidence="8 12" id="KW-0812">Transmembrane</keyword>
<evidence type="ECO:0000256" key="13">
    <source>
        <dbReference type="SAM" id="Phobius"/>
    </source>
</evidence>
<dbReference type="GO" id="GO:0022857">
    <property type="term" value="F:transmembrane transporter activity"/>
    <property type="evidence" value="ECO:0007669"/>
    <property type="project" value="InterPro"/>
</dbReference>
<dbReference type="Gene3D" id="3.30.420.270">
    <property type="match status" value="1"/>
</dbReference>
<evidence type="ECO:0000256" key="6">
    <source>
        <dbReference type="ARBA" id="ARBA00022475"/>
    </source>
</evidence>
<sequence length="137" mass="14664">MAMSNSSQSGMMSEINVTPLVDVMLVLLVVFIVTAPLLTPQSLKVNVPTTKAVTATDEKKLLPSHLVVDEKGNALLDSVPVTDTQLADILKQKAVDPLFIMKIEADKTVPYGRVAEFMAIAQHAGVTSLSFVTISGR</sequence>
<evidence type="ECO:0000256" key="3">
    <source>
        <dbReference type="ARBA" id="ARBA00005811"/>
    </source>
</evidence>
<keyword evidence="11 13" id="KW-0472">Membrane</keyword>
<evidence type="ECO:0000256" key="1">
    <source>
        <dbReference type="ARBA" id="ARBA00003540"/>
    </source>
</evidence>
<comment type="subunit">
    <text evidence="4">The accessory proteins ExbB and ExbD seem to form a complex with TonB.</text>
</comment>
<evidence type="ECO:0000256" key="10">
    <source>
        <dbReference type="ARBA" id="ARBA00022989"/>
    </source>
</evidence>
<dbReference type="GO" id="GO:0015031">
    <property type="term" value="P:protein transport"/>
    <property type="evidence" value="ECO:0007669"/>
    <property type="project" value="UniProtKB-KW"/>
</dbReference>
<dbReference type="PANTHER" id="PTHR30558:SF12">
    <property type="entry name" value="BIOPOLYMER TRANSPORT PROTEIN EXBD"/>
    <property type="match status" value="1"/>
</dbReference>
<dbReference type="PANTHER" id="PTHR30558">
    <property type="entry name" value="EXBD MEMBRANE COMPONENT OF PMF-DRIVEN MACROMOLECULE IMPORT SYSTEM"/>
    <property type="match status" value="1"/>
</dbReference>
<comment type="function">
    <text evidence="1">Involved in the TonB-dependent energy-dependent transport of various receptor-bound substrates.</text>
</comment>
<comment type="subcellular location">
    <subcellularLocation>
        <location evidence="2">Cell inner membrane</location>
        <topology evidence="2">Single-pass type II membrane protein</topology>
    </subcellularLocation>
    <subcellularLocation>
        <location evidence="12">Cell membrane</location>
        <topology evidence="12">Single-pass type II membrane protein</topology>
    </subcellularLocation>
</comment>
<dbReference type="Pfam" id="PF02472">
    <property type="entry name" value="ExbD"/>
    <property type="match status" value="1"/>
</dbReference>
<keyword evidence="9 12" id="KW-0653">Protein transport</keyword>
<comment type="similarity">
    <text evidence="3 12">Belongs to the ExbD/TolR family.</text>
</comment>
<evidence type="ECO:0000256" key="4">
    <source>
        <dbReference type="ARBA" id="ARBA00011471"/>
    </source>
</evidence>
<dbReference type="InterPro" id="IPR003400">
    <property type="entry name" value="ExbD"/>
</dbReference>
<evidence type="ECO:0000313" key="14">
    <source>
        <dbReference type="EMBL" id="SPS06465.1"/>
    </source>
</evidence>
<organism evidence="14">
    <name type="scientific">Candidatus Nitrotoga fabula</name>
    <dbReference type="NCBI Taxonomy" id="2182327"/>
    <lineage>
        <taxon>Bacteria</taxon>
        <taxon>Pseudomonadati</taxon>
        <taxon>Pseudomonadota</taxon>
        <taxon>Betaproteobacteria</taxon>
        <taxon>Nitrosomonadales</taxon>
        <taxon>Gallionellaceae</taxon>
        <taxon>Candidatus Nitrotoga</taxon>
    </lineage>
</organism>
<keyword evidence="7" id="KW-0997">Cell inner membrane</keyword>
<keyword evidence="10 13" id="KW-1133">Transmembrane helix</keyword>
<name>A0A2X0SNG2_9PROT</name>
<keyword evidence="5 12" id="KW-0813">Transport</keyword>
<proteinExistence type="inferred from homology"/>
<evidence type="ECO:0000256" key="5">
    <source>
        <dbReference type="ARBA" id="ARBA00022448"/>
    </source>
</evidence>
<reference evidence="14" key="1">
    <citation type="submission" date="2018-05" db="EMBL/GenBank/DDBJ databases">
        <authorList>
            <person name="Lanie J.A."/>
            <person name="Ng W.-L."/>
            <person name="Kazmierczak K.M."/>
            <person name="Andrzejewski T.M."/>
            <person name="Davidsen T.M."/>
            <person name="Wayne K.J."/>
            <person name="Tettelin H."/>
            <person name="Glass J.I."/>
            <person name="Rusch D."/>
            <person name="Podicherti R."/>
            <person name="Tsui H.-C.T."/>
            <person name="Winkler M.E."/>
        </authorList>
    </citation>
    <scope>NUCLEOTIDE SEQUENCE</scope>
    <source>
        <strain evidence="14">KNB</strain>
    </source>
</reference>
<keyword evidence="6" id="KW-1003">Cell membrane</keyword>
<protein>
    <submittedName>
        <fullName evidence="14">Biopolymer transport protein ExbD</fullName>
    </submittedName>
</protein>